<accession>A0ABP1JT01</accession>
<name>A0ABP1JT01_9EUKA</name>
<evidence type="ECO:0000313" key="1">
    <source>
        <dbReference type="EMBL" id="CAL6045301.1"/>
    </source>
</evidence>
<evidence type="ECO:0000313" key="2">
    <source>
        <dbReference type="Proteomes" id="UP001642409"/>
    </source>
</evidence>
<organism evidence="1 2">
    <name type="scientific">Hexamita inflata</name>
    <dbReference type="NCBI Taxonomy" id="28002"/>
    <lineage>
        <taxon>Eukaryota</taxon>
        <taxon>Metamonada</taxon>
        <taxon>Diplomonadida</taxon>
        <taxon>Hexamitidae</taxon>
        <taxon>Hexamitinae</taxon>
        <taxon>Hexamita</taxon>
    </lineage>
</organism>
<proteinExistence type="predicted"/>
<dbReference type="Proteomes" id="UP001642409">
    <property type="component" value="Unassembled WGS sequence"/>
</dbReference>
<reference evidence="1 2" key="1">
    <citation type="submission" date="2024-07" db="EMBL/GenBank/DDBJ databases">
        <authorList>
            <person name="Akdeniz Z."/>
        </authorList>
    </citation>
    <scope>NUCLEOTIDE SEQUENCE [LARGE SCALE GENOMIC DNA]</scope>
</reference>
<gene>
    <name evidence="1" type="ORF">HINF_LOCUS40971</name>
</gene>
<keyword evidence="2" id="KW-1185">Reference proteome</keyword>
<comment type="caution">
    <text evidence="1">The sequence shown here is derived from an EMBL/GenBank/DDBJ whole genome shotgun (WGS) entry which is preliminary data.</text>
</comment>
<protein>
    <submittedName>
        <fullName evidence="1">Hypothetical_protein</fullName>
    </submittedName>
</protein>
<sequence>MSSTCSERLNARANKITALYQQALERVPNHRLAGRQGDLTLVAFAIYNYITCDYLGKCDQSAPMSGYPASTILFKRPRTGFEIIHLDKQLEWNLLKMHPALQPIVIESDTQKQIHRIHTTRSGQALTETASRCIMATYPR</sequence>
<dbReference type="EMBL" id="CAXDID020000163">
    <property type="protein sequence ID" value="CAL6045301.1"/>
    <property type="molecule type" value="Genomic_DNA"/>
</dbReference>